<dbReference type="Pfam" id="PF15868">
    <property type="entry name" value="MBF2"/>
    <property type="match status" value="1"/>
</dbReference>
<dbReference type="EMBL" id="AJWK01022154">
    <property type="status" value="NOT_ANNOTATED_CDS"/>
    <property type="molecule type" value="Genomic_DNA"/>
</dbReference>
<keyword evidence="3" id="KW-1185">Reference proteome</keyword>
<sequence length="131" mass="14332">MVPSNCCVADGVDVGGDGVIISIRLNSLCFPRRPVVCCCAIWWTLSMALVDGDTFAVFRFSVTPLLSSMRTQATQARNATITYIRAMDQYVNGKGGYATLRAGGVGFNHTEVRFKSQRSQGIDFILEIYGH</sequence>
<dbReference type="EnsemblMetazoa" id="LLOJ006708-RA">
    <property type="protein sequence ID" value="LLOJ006708-PA"/>
    <property type="gene ID" value="LLOJ006708"/>
</dbReference>
<reference evidence="3" key="1">
    <citation type="submission" date="2012-05" db="EMBL/GenBank/DDBJ databases">
        <title>Whole Genome Assembly of Lutzomyia longipalpis.</title>
        <authorList>
            <person name="Richards S."/>
            <person name="Qu C."/>
            <person name="Dillon R."/>
            <person name="Worley K."/>
            <person name="Scherer S."/>
            <person name="Batterton M."/>
            <person name="Taylor A."/>
            <person name="Hawes A."/>
            <person name="Hernandez B."/>
            <person name="Kovar C."/>
            <person name="Mandapat C."/>
            <person name="Pham C."/>
            <person name="Qu C."/>
            <person name="Jing C."/>
            <person name="Bess C."/>
            <person name="Bandaranaike D."/>
            <person name="Ngo D."/>
            <person name="Ongeri F."/>
            <person name="Arias F."/>
            <person name="Lara F."/>
            <person name="Weissenberger G."/>
            <person name="Kamau G."/>
            <person name="Han H."/>
            <person name="Shen H."/>
            <person name="Dinh H."/>
            <person name="Khalil I."/>
            <person name="Jones J."/>
            <person name="Shafer J."/>
            <person name="Jayaseelan J."/>
            <person name="Quiroz J."/>
            <person name="Blankenburg K."/>
            <person name="Nguyen L."/>
            <person name="Jackson L."/>
            <person name="Francisco L."/>
            <person name="Tang L.-Y."/>
            <person name="Pu L.-L."/>
            <person name="Perales L."/>
            <person name="Lorensuhewa L."/>
            <person name="Munidasa M."/>
            <person name="Coyle M."/>
            <person name="Taylor M."/>
            <person name="Puazo M."/>
            <person name="Firestine M."/>
            <person name="Scheel M."/>
            <person name="Javaid M."/>
            <person name="Wang M."/>
            <person name="Li M."/>
            <person name="Tabassum N."/>
            <person name="Saada N."/>
            <person name="Osuji N."/>
            <person name="Aqrawi P."/>
            <person name="Fu Q."/>
            <person name="Thornton R."/>
            <person name="Raj R."/>
            <person name="Goodspeed R."/>
            <person name="Mata R."/>
            <person name="Najjar R."/>
            <person name="Gubbala S."/>
            <person name="Lee S."/>
            <person name="Denson S."/>
            <person name="Patil S."/>
            <person name="Macmil S."/>
            <person name="Qi S."/>
            <person name="Matskevitch T."/>
            <person name="Palculict T."/>
            <person name="Mathew T."/>
            <person name="Vee V."/>
            <person name="Velamala V."/>
            <person name="Korchina V."/>
            <person name="Cai W."/>
            <person name="Liu W."/>
            <person name="Dai W."/>
            <person name="Zou X."/>
            <person name="Zhu Y."/>
            <person name="Zhang Y."/>
            <person name="Wu Y.-Q."/>
            <person name="Xin Y."/>
            <person name="Nazarath L."/>
            <person name="Kovar C."/>
            <person name="Han Y."/>
            <person name="Muzny D."/>
            <person name="Gibbs R."/>
        </authorList>
    </citation>
    <scope>NUCLEOTIDE SEQUENCE [LARGE SCALE GENOMIC DNA]</scope>
    <source>
        <strain evidence="3">Jacobina</strain>
    </source>
</reference>
<reference evidence="2" key="3">
    <citation type="submission" date="2020-05" db="UniProtKB">
        <authorList>
            <consortium name="EnsemblMetazoa"/>
        </authorList>
    </citation>
    <scope>IDENTIFICATION</scope>
    <source>
        <strain evidence="2">Jacobina</strain>
    </source>
</reference>
<evidence type="ECO:0000313" key="2">
    <source>
        <dbReference type="EnsemblMetazoa" id="LLOJ006708-PA"/>
    </source>
</evidence>
<dbReference type="InterPro" id="IPR031734">
    <property type="entry name" value="MBF2"/>
</dbReference>
<accession>A0A1B0GJR7</accession>
<dbReference type="PANTHER" id="PTHR37685">
    <property type="entry name" value="GEO11136P1-RELATED"/>
    <property type="match status" value="1"/>
</dbReference>
<dbReference type="AlphaFoldDB" id="A0A1B0GJR7"/>
<protein>
    <submittedName>
        <fullName evidence="1">Putative transcription activator mbf2</fullName>
    </submittedName>
</protein>
<reference evidence="1" key="2">
    <citation type="journal article" date="2020" name="BMC">
        <title>Leishmania infection induces a limited differential gene expression in the sand fly midgut.</title>
        <authorList>
            <person name="Coutinho-Abreu I.V."/>
            <person name="Serafim T.D."/>
            <person name="Meneses C."/>
            <person name="Kamhawi S."/>
            <person name="Oliveira F."/>
            <person name="Valenzuela J.G."/>
        </authorList>
    </citation>
    <scope>NUCLEOTIDE SEQUENCE</scope>
    <source>
        <strain evidence="1">Jacobina</strain>
        <tissue evidence="1">Midgut</tissue>
    </source>
</reference>
<dbReference type="PANTHER" id="PTHR37685:SF1">
    <property type="entry name" value="GEO11136P1-RELATED"/>
    <property type="match status" value="1"/>
</dbReference>
<dbReference type="EMBL" id="GITU01009053">
    <property type="protein sequence ID" value="MBC1177756.1"/>
    <property type="molecule type" value="Transcribed_RNA"/>
</dbReference>
<dbReference type="Proteomes" id="UP000092461">
    <property type="component" value="Unassembled WGS sequence"/>
</dbReference>
<dbReference type="EMBL" id="AJWK01022153">
    <property type="status" value="NOT_ANNOTATED_CDS"/>
    <property type="molecule type" value="Genomic_DNA"/>
</dbReference>
<organism evidence="2 3">
    <name type="scientific">Lutzomyia longipalpis</name>
    <name type="common">Sand fly</name>
    <dbReference type="NCBI Taxonomy" id="7200"/>
    <lineage>
        <taxon>Eukaryota</taxon>
        <taxon>Metazoa</taxon>
        <taxon>Ecdysozoa</taxon>
        <taxon>Arthropoda</taxon>
        <taxon>Hexapoda</taxon>
        <taxon>Insecta</taxon>
        <taxon>Pterygota</taxon>
        <taxon>Neoptera</taxon>
        <taxon>Endopterygota</taxon>
        <taxon>Diptera</taxon>
        <taxon>Nematocera</taxon>
        <taxon>Psychodoidea</taxon>
        <taxon>Psychodidae</taxon>
        <taxon>Lutzomyia</taxon>
        <taxon>Lutzomyia</taxon>
    </lineage>
</organism>
<dbReference type="VEuPathDB" id="VectorBase:LLOJ006708"/>
<dbReference type="VEuPathDB" id="VectorBase:LLONM1_002147"/>
<evidence type="ECO:0000313" key="3">
    <source>
        <dbReference type="Proteomes" id="UP000092461"/>
    </source>
</evidence>
<proteinExistence type="predicted"/>
<name>A0A1B0GJR7_LUTLO</name>
<evidence type="ECO:0000313" key="1">
    <source>
        <dbReference type="EMBL" id="MBC1177756.1"/>
    </source>
</evidence>